<dbReference type="InterPro" id="IPR050515">
    <property type="entry name" value="Beta-lactam/transpept"/>
</dbReference>
<dbReference type="Proteomes" id="UP000178985">
    <property type="component" value="Unassembled WGS sequence"/>
</dbReference>
<reference evidence="6 7" key="1">
    <citation type="journal article" date="2016" name="Nat. Commun.">
        <title>Thousands of microbial genomes shed light on interconnected biogeochemical processes in an aquifer system.</title>
        <authorList>
            <person name="Anantharaman K."/>
            <person name="Brown C.T."/>
            <person name="Hug L.A."/>
            <person name="Sharon I."/>
            <person name="Castelle C.J."/>
            <person name="Probst A.J."/>
            <person name="Thomas B.C."/>
            <person name="Singh A."/>
            <person name="Wilkins M.J."/>
            <person name="Karaoz U."/>
            <person name="Brodie E.L."/>
            <person name="Williams K.H."/>
            <person name="Hubbard S.S."/>
            <person name="Banfield J.F."/>
        </authorList>
    </citation>
    <scope>NUCLEOTIDE SEQUENCE [LARGE SCALE GENOMIC DNA]</scope>
</reference>
<evidence type="ECO:0000256" key="1">
    <source>
        <dbReference type="ARBA" id="ARBA00004370"/>
    </source>
</evidence>
<accession>A0A1F6V1Z6</accession>
<dbReference type="PANTHER" id="PTHR30627">
    <property type="entry name" value="PEPTIDOGLYCAN D,D-TRANSPEPTIDASE"/>
    <property type="match status" value="1"/>
</dbReference>
<keyword evidence="2 3" id="KW-0472">Membrane</keyword>
<comment type="subcellular location">
    <subcellularLocation>
        <location evidence="1">Membrane</location>
    </subcellularLocation>
</comment>
<evidence type="ECO:0000256" key="2">
    <source>
        <dbReference type="ARBA" id="ARBA00023136"/>
    </source>
</evidence>
<keyword evidence="3" id="KW-1133">Transmembrane helix</keyword>
<dbReference type="SUPFAM" id="SSF56601">
    <property type="entry name" value="beta-lactamase/transpeptidase-like"/>
    <property type="match status" value="1"/>
</dbReference>
<evidence type="ECO:0000256" key="3">
    <source>
        <dbReference type="SAM" id="Phobius"/>
    </source>
</evidence>
<dbReference type="InterPro" id="IPR012338">
    <property type="entry name" value="Beta-lactam/transpept-like"/>
</dbReference>
<proteinExistence type="predicted"/>
<evidence type="ECO:0000313" key="7">
    <source>
        <dbReference type="Proteomes" id="UP000178985"/>
    </source>
</evidence>
<comment type="caution">
    <text evidence="6">The sequence shown here is derived from an EMBL/GenBank/DDBJ whole genome shotgun (WGS) entry which is preliminary data.</text>
</comment>
<dbReference type="AlphaFoldDB" id="A0A1F6V1Z6"/>
<evidence type="ECO:0000313" key="6">
    <source>
        <dbReference type="EMBL" id="OGI63628.1"/>
    </source>
</evidence>
<name>A0A1F6V1Z6_9BACT</name>
<organism evidence="6 7">
    <name type="scientific">Candidatus Nomurabacteria bacterium RIFCSPHIGHO2_01_FULL_40_20</name>
    <dbReference type="NCBI Taxonomy" id="1801738"/>
    <lineage>
        <taxon>Bacteria</taxon>
        <taxon>Candidatus Nomuraibacteriota</taxon>
    </lineage>
</organism>
<feature type="transmembrane region" description="Helical" evidence="3">
    <location>
        <begin position="15"/>
        <end position="37"/>
    </location>
</feature>
<dbReference type="PANTHER" id="PTHR30627:SF1">
    <property type="entry name" value="PEPTIDOGLYCAN D,D-TRANSPEPTIDASE FTSI"/>
    <property type="match status" value="1"/>
</dbReference>
<dbReference type="GO" id="GO:0008658">
    <property type="term" value="F:penicillin binding"/>
    <property type="evidence" value="ECO:0007669"/>
    <property type="project" value="InterPro"/>
</dbReference>
<dbReference type="Gene3D" id="3.30.450.330">
    <property type="match status" value="1"/>
</dbReference>
<dbReference type="InterPro" id="IPR036138">
    <property type="entry name" value="PBP_dimer_sf"/>
</dbReference>
<dbReference type="Pfam" id="PF03717">
    <property type="entry name" value="PBP_dimer"/>
    <property type="match status" value="1"/>
</dbReference>
<protein>
    <recommendedName>
        <fullName evidence="8">Penicillin-binding protein transpeptidase domain-containing protein</fullName>
    </recommendedName>
</protein>
<dbReference type="Pfam" id="PF00905">
    <property type="entry name" value="Transpeptidase"/>
    <property type="match status" value="1"/>
</dbReference>
<dbReference type="EMBL" id="MFTO01000015">
    <property type="protein sequence ID" value="OGI63628.1"/>
    <property type="molecule type" value="Genomic_DNA"/>
</dbReference>
<dbReference type="Gene3D" id="3.90.1310.10">
    <property type="entry name" value="Penicillin-binding protein 2a (Domain 2)"/>
    <property type="match status" value="1"/>
</dbReference>
<keyword evidence="3" id="KW-0812">Transmembrane</keyword>
<gene>
    <name evidence="6" type="ORF">A2733_00500</name>
</gene>
<dbReference type="InterPro" id="IPR005311">
    <property type="entry name" value="PBP_dimer"/>
</dbReference>
<evidence type="ECO:0008006" key="8">
    <source>
        <dbReference type="Google" id="ProtNLM"/>
    </source>
</evidence>
<evidence type="ECO:0000259" key="5">
    <source>
        <dbReference type="Pfam" id="PF03717"/>
    </source>
</evidence>
<feature type="domain" description="Penicillin-binding protein transpeptidase" evidence="4">
    <location>
        <begin position="254"/>
        <end position="558"/>
    </location>
</feature>
<dbReference type="Gene3D" id="3.40.710.10">
    <property type="entry name" value="DD-peptidase/beta-lactamase superfamily"/>
    <property type="match status" value="1"/>
</dbReference>
<dbReference type="InterPro" id="IPR001460">
    <property type="entry name" value="PCN-bd_Tpept"/>
</dbReference>
<dbReference type="GO" id="GO:0005886">
    <property type="term" value="C:plasma membrane"/>
    <property type="evidence" value="ECO:0007669"/>
    <property type="project" value="TreeGrafter"/>
</dbReference>
<feature type="domain" description="Penicillin-binding protein dimerisation" evidence="5">
    <location>
        <begin position="76"/>
        <end position="191"/>
    </location>
</feature>
<sequence>MKSNASSIFSFRTKVLSILILIFASILIGKLFLVQIIHREAFADEANKQYFTPSAGVFERGTIFFKTKDGSLVSAATQMAGFKLVVNPSEISDPEDVYKKLSTKLSINQEEFLKKTEDRNDTYAEIIDHLSQKQMEAISLLKIRGVSLVKEKWRFYPGGSLASHTLGLVGYKGDELGGRYGLERQYDDELSRNKDNPYINFFAEVFSNIKENFSSPEEKDGDIITTIEPSVQGFLEKELSQVKAKWAVDSIGGIIMNPKDGAIYAMGALPQFDPNDFSGENISVFANPLVERVLEFGSVVKPLVMAGALDAGAVTAGTAYNDTGSVWIEKKEIFNFDKKGRGPDTTMQEVLGESLNTGMVFVYQKLGKEKLREYLYSFGIKDRTGINLPNETSGLTSNLDIKSSREIEYANASFGQGIAMTPISIVRSLSALSNGGYLVTPHVVDSIKYNNGISKKIIYPDPVQTKISAETSEEITRMLVEVMDKSLKGGLAKLEHNSIAVKTGTAQVANLEGGGYYEDKHTHSFVGYFPAYDPEFIIFLYAVNPKGVQYASQTWADPFLSITKFLLNYYKILPDR</sequence>
<dbReference type="SUPFAM" id="SSF56519">
    <property type="entry name" value="Penicillin binding protein dimerisation domain"/>
    <property type="match status" value="1"/>
</dbReference>
<dbReference type="GO" id="GO:0071555">
    <property type="term" value="P:cell wall organization"/>
    <property type="evidence" value="ECO:0007669"/>
    <property type="project" value="TreeGrafter"/>
</dbReference>
<evidence type="ECO:0000259" key="4">
    <source>
        <dbReference type="Pfam" id="PF00905"/>
    </source>
</evidence>